<keyword evidence="7 11" id="KW-0862">Zinc</keyword>
<keyword evidence="14" id="KW-1185">Reference proteome</keyword>
<accession>A0ABD5YTG8</accession>
<dbReference type="GO" id="GO:0008270">
    <property type="term" value="F:zinc ion binding"/>
    <property type="evidence" value="ECO:0007669"/>
    <property type="project" value="UniProtKB-UniRule"/>
</dbReference>
<dbReference type="Gene3D" id="3.30.2010.10">
    <property type="entry name" value="Metalloproteases ('zincins'), catalytic domain"/>
    <property type="match status" value="1"/>
</dbReference>
<dbReference type="InterPro" id="IPR001915">
    <property type="entry name" value="Peptidase_M48"/>
</dbReference>
<feature type="binding site" evidence="11">
    <location>
        <position position="138"/>
    </location>
    <ligand>
        <name>Zn(2+)</name>
        <dbReference type="ChEBI" id="CHEBI:29105"/>
        <note>catalytic</note>
    </ligand>
</feature>
<evidence type="ECO:0000256" key="6">
    <source>
        <dbReference type="ARBA" id="ARBA00022801"/>
    </source>
</evidence>
<dbReference type="PANTHER" id="PTHR43221:SF2">
    <property type="entry name" value="PROTEASE HTPX HOMOLOG"/>
    <property type="match status" value="1"/>
</dbReference>
<keyword evidence="5 11" id="KW-0479">Metal-binding</keyword>
<evidence type="ECO:0000259" key="12">
    <source>
        <dbReference type="Pfam" id="PF01435"/>
    </source>
</evidence>
<feature type="active site" evidence="11">
    <location>
        <position position="139"/>
    </location>
</feature>
<keyword evidence="2 11" id="KW-1003">Cell membrane</keyword>
<keyword evidence="4 11" id="KW-0812">Transmembrane</keyword>
<dbReference type="InterPro" id="IPR050083">
    <property type="entry name" value="HtpX_protease"/>
</dbReference>
<evidence type="ECO:0000313" key="14">
    <source>
        <dbReference type="Proteomes" id="UP001596417"/>
    </source>
</evidence>
<dbReference type="Proteomes" id="UP001596417">
    <property type="component" value="Unassembled WGS sequence"/>
</dbReference>
<dbReference type="InterPro" id="IPR022919">
    <property type="entry name" value="Pept_M48_protease_HtpX"/>
</dbReference>
<feature type="transmembrane region" description="Helical" evidence="11">
    <location>
        <begin position="148"/>
        <end position="169"/>
    </location>
</feature>
<reference evidence="13 14" key="1">
    <citation type="journal article" date="2019" name="Int. J. Syst. Evol. Microbiol.">
        <title>The Global Catalogue of Microorganisms (GCM) 10K type strain sequencing project: providing services to taxonomists for standard genome sequencing and annotation.</title>
        <authorList>
            <consortium name="The Broad Institute Genomics Platform"/>
            <consortium name="The Broad Institute Genome Sequencing Center for Infectious Disease"/>
            <person name="Wu L."/>
            <person name="Ma J."/>
        </authorList>
    </citation>
    <scope>NUCLEOTIDE SEQUENCE [LARGE SCALE GENOMIC DNA]</scope>
    <source>
        <strain evidence="13 14">RDMS1</strain>
    </source>
</reference>
<evidence type="ECO:0000256" key="7">
    <source>
        <dbReference type="ARBA" id="ARBA00022833"/>
    </source>
</evidence>
<keyword evidence="3 11" id="KW-0645">Protease</keyword>
<dbReference type="GO" id="GO:0006508">
    <property type="term" value="P:proteolysis"/>
    <property type="evidence" value="ECO:0007669"/>
    <property type="project" value="UniProtKB-KW"/>
</dbReference>
<feature type="transmembrane region" description="Helical" evidence="11">
    <location>
        <begin position="39"/>
        <end position="55"/>
    </location>
</feature>
<keyword evidence="10 11" id="KW-0472">Membrane</keyword>
<evidence type="ECO:0000256" key="5">
    <source>
        <dbReference type="ARBA" id="ARBA00022723"/>
    </source>
</evidence>
<dbReference type="EC" id="3.4.24.-" evidence="11"/>
<dbReference type="NCBIfam" id="NF002669">
    <property type="entry name" value="PRK02391.1"/>
    <property type="match status" value="1"/>
</dbReference>
<gene>
    <name evidence="11 13" type="primary">htpX</name>
    <name evidence="13" type="ORF">ACFQL7_15185</name>
</gene>
<name>A0ABD5YTG8_9EURY</name>
<feature type="binding site" evidence="11">
    <location>
        <position position="207"/>
    </location>
    <ligand>
        <name>Zn(2+)</name>
        <dbReference type="ChEBI" id="CHEBI:29105"/>
        <note>catalytic</note>
    </ligand>
</feature>
<dbReference type="CDD" id="cd07327">
    <property type="entry name" value="M48B_HtpX_like"/>
    <property type="match status" value="1"/>
</dbReference>
<dbReference type="AlphaFoldDB" id="A0ABD5YTG8"/>
<dbReference type="RefSeq" id="WP_248908575.1">
    <property type="nucleotide sequence ID" value="NZ_CP109979.1"/>
</dbReference>
<protein>
    <recommendedName>
        <fullName evidence="11">Protease HtpX homolog</fullName>
        <ecNumber evidence="11">3.4.24.-</ecNumber>
    </recommendedName>
</protein>
<evidence type="ECO:0000256" key="3">
    <source>
        <dbReference type="ARBA" id="ARBA00022670"/>
    </source>
</evidence>
<comment type="cofactor">
    <cofactor evidence="11">
        <name>Zn(2+)</name>
        <dbReference type="ChEBI" id="CHEBI:29105"/>
    </cofactor>
    <text evidence="11">Binds 1 zinc ion per subunit.</text>
</comment>
<evidence type="ECO:0000256" key="2">
    <source>
        <dbReference type="ARBA" id="ARBA00022475"/>
    </source>
</evidence>
<evidence type="ECO:0000313" key="13">
    <source>
        <dbReference type="EMBL" id="MFC7191033.1"/>
    </source>
</evidence>
<evidence type="ECO:0000256" key="9">
    <source>
        <dbReference type="ARBA" id="ARBA00023049"/>
    </source>
</evidence>
<comment type="caution">
    <text evidence="13">The sequence shown here is derived from an EMBL/GenBank/DDBJ whole genome shotgun (WGS) entry which is preliminary data.</text>
</comment>
<evidence type="ECO:0000256" key="4">
    <source>
        <dbReference type="ARBA" id="ARBA00022692"/>
    </source>
</evidence>
<comment type="similarity">
    <text evidence="1 11">Belongs to the peptidase M48B family.</text>
</comment>
<dbReference type="HAMAP" id="MF_00188">
    <property type="entry name" value="Pept_M48_protease_HtpX"/>
    <property type="match status" value="1"/>
</dbReference>
<keyword evidence="9 11" id="KW-0482">Metalloprotease</keyword>
<evidence type="ECO:0000256" key="8">
    <source>
        <dbReference type="ARBA" id="ARBA00022989"/>
    </source>
</evidence>
<dbReference type="Pfam" id="PF01435">
    <property type="entry name" value="Peptidase_M48"/>
    <property type="match status" value="1"/>
</dbReference>
<evidence type="ECO:0000256" key="11">
    <source>
        <dbReference type="HAMAP-Rule" id="MF_00188"/>
    </source>
</evidence>
<organism evidence="13 14">
    <name type="scientific">Halocatena marina</name>
    <dbReference type="NCBI Taxonomy" id="2934937"/>
    <lineage>
        <taxon>Archaea</taxon>
        <taxon>Methanobacteriati</taxon>
        <taxon>Methanobacteriota</taxon>
        <taxon>Stenosarchaea group</taxon>
        <taxon>Halobacteria</taxon>
        <taxon>Halobacteriales</taxon>
        <taxon>Natronomonadaceae</taxon>
        <taxon>Halocatena</taxon>
    </lineage>
</organism>
<dbReference type="EMBL" id="JBHTAX010000001">
    <property type="protein sequence ID" value="MFC7191033.1"/>
    <property type="molecule type" value="Genomic_DNA"/>
</dbReference>
<keyword evidence="8 11" id="KW-1133">Transmembrane helix</keyword>
<dbReference type="GeneID" id="76200709"/>
<sequence length="288" mass="31633">MVFRRDWSLYLRMVGVLLLMGVLYVGFAAVLAVYFNEQLAVVAAIGAVSVLQFLWSHKLALKSMGGQIVSESEYPDLHARIGRLARQADLPPPNVAVADTRVPNAFAVGRSQETAVVCVTSALLETLDEDELDGVLAHELAHVMHRDMAIMTIASGITTMAYFVLRWGWMFEDGDSGNQYLWVALASSAGVWIASTLVLRLLSRYREFAADRGAASITGNPSALASALMKISGRMDSVPSDDLRARAGTNALMFKDVETRLTKWFRTHPAVGDRVDRLQTLEQEISKT</sequence>
<feature type="domain" description="Peptidase M48" evidence="12">
    <location>
        <begin position="73"/>
        <end position="280"/>
    </location>
</feature>
<dbReference type="GO" id="GO:0004222">
    <property type="term" value="F:metalloendopeptidase activity"/>
    <property type="evidence" value="ECO:0007669"/>
    <property type="project" value="UniProtKB-UniRule"/>
</dbReference>
<feature type="transmembrane region" description="Helical" evidence="11">
    <location>
        <begin position="9"/>
        <end position="33"/>
    </location>
</feature>
<proteinExistence type="inferred from homology"/>
<keyword evidence="6 11" id="KW-0378">Hydrolase</keyword>
<dbReference type="PANTHER" id="PTHR43221">
    <property type="entry name" value="PROTEASE HTPX"/>
    <property type="match status" value="1"/>
</dbReference>
<feature type="transmembrane region" description="Helical" evidence="11">
    <location>
        <begin position="181"/>
        <end position="202"/>
    </location>
</feature>
<feature type="binding site" evidence="11">
    <location>
        <position position="142"/>
    </location>
    <ligand>
        <name>Zn(2+)</name>
        <dbReference type="ChEBI" id="CHEBI:29105"/>
        <note>catalytic</note>
    </ligand>
</feature>
<evidence type="ECO:0000256" key="10">
    <source>
        <dbReference type="ARBA" id="ARBA00023136"/>
    </source>
</evidence>
<dbReference type="GO" id="GO:0005886">
    <property type="term" value="C:plasma membrane"/>
    <property type="evidence" value="ECO:0007669"/>
    <property type="project" value="UniProtKB-SubCell"/>
</dbReference>
<evidence type="ECO:0000256" key="1">
    <source>
        <dbReference type="ARBA" id="ARBA00009779"/>
    </source>
</evidence>
<comment type="subcellular location">
    <subcellularLocation>
        <location evidence="11">Cell membrane</location>
        <topology evidence="11">Multi-pass membrane protein</topology>
    </subcellularLocation>
</comment>